<reference evidence="2 3" key="1">
    <citation type="submission" date="2021-06" db="EMBL/GenBank/DDBJ databases">
        <title>Caerostris extrusa draft genome.</title>
        <authorList>
            <person name="Kono N."/>
            <person name="Arakawa K."/>
        </authorList>
    </citation>
    <scope>NUCLEOTIDE SEQUENCE [LARGE SCALE GENOMIC DNA]</scope>
</reference>
<proteinExistence type="predicted"/>
<dbReference type="Proteomes" id="UP001054945">
    <property type="component" value="Unassembled WGS sequence"/>
</dbReference>
<keyword evidence="1" id="KW-0472">Membrane</keyword>
<feature type="transmembrane region" description="Helical" evidence="1">
    <location>
        <begin position="12"/>
        <end position="33"/>
    </location>
</feature>
<sequence length="122" mass="13355">MGIIGSMGNIPLPMLPIMLFIIMVILAGIIMAANNRGARRQMMGVRSFMLMPMVPPLVDMPPFSLTMSTSGCWFIILQGPSSIPRAWIFTPSCARVVVTIMATRKRTFGAIGGKTAKRKDRV</sequence>
<protein>
    <submittedName>
        <fullName evidence="2">Uncharacterized protein</fullName>
    </submittedName>
</protein>
<keyword evidence="3" id="KW-1185">Reference proteome</keyword>
<keyword evidence="1" id="KW-0812">Transmembrane</keyword>
<evidence type="ECO:0000256" key="1">
    <source>
        <dbReference type="SAM" id="Phobius"/>
    </source>
</evidence>
<organism evidence="2 3">
    <name type="scientific">Caerostris extrusa</name>
    <name type="common">Bark spider</name>
    <name type="synonym">Caerostris bankana</name>
    <dbReference type="NCBI Taxonomy" id="172846"/>
    <lineage>
        <taxon>Eukaryota</taxon>
        <taxon>Metazoa</taxon>
        <taxon>Ecdysozoa</taxon>
        <taxon>Arthropoda</taxon>
        <taxon>Chelicerata</taxon>
        <taxon>Arachnida</taxon>
        <taxon>Araneae</taxon>
        <taxon>Araneomorphae</taxon>
        <taxon>Entelegynae</taxon>
        <taxon>Araneoidea</taxon>
        <taxon>Araneidae</taxon>
        <taxon>Caerostris</taxon>
    </lineage>
</organism>
<dbReference type="EMBL" id="BPLR01012637">
    <property type="protein sequence ID" value="GIY55398.1"/>
    <property type="molecule type" value="Genomic_DNA"/>
</dbReference>
<evidence type="ECO:0000313" key="2">
    <source>
        <dbReference type="EMBL" id="GIY55398.1"/>
    </source>
</evidence>
<name>A0AAV4UC69_CAEEX</name>
<accession>A0AAV4UC69</accession>
<keyword evidence="1" id="KW-1133">Transmembrane helix</keyword>
<comment type="caution">
    <text evidence="2">The sequence shown here is derived from an EMBL/GenBank/DDBJ whole genome shotgun (WGS) entry which is preliminary data.</text>
</comment>
<gene>
    <name evidence="2" type="ORF">CEXT_741441</name>
</gene>
<evidence type="ECO:0000313" key="3">
    <source>
        <dbReference type="Proteomes" id="UP001054945"/>
    </source>
</evidence>
<dbReference type="AlphaFoldDB" id="A0AAV4UC69"/>